<feature type="non-terminal residue" evidence="2">
    <location>
        <position position="1"/>
    </location>
</feature>
<accession>A0AAV6ME19</accession>
<dbReference type="AlphaFoldDB" id="A0AAV6ME19"/>
<dbReference type="EMBL" id="JAGKQH010000015">
    <property type="protein sequence ID" value="KAG6579285.1"/>
    <property type="molecule type" value="Genomic_DNA"/>
</dbReference>
<evidence type="ECO:0000313" key="2">
    <source>
        <dbReference type="EMBL" id="KAG6579285.1"/>
    </source>
</evidence>
<dbReference type="Proteomes" id="UP000685013">
    <property type="component" value="Chromosome 15"/>
</dbReference>
<comment type="caution">
    <text evidence="2">The sequence shown here is derived from an EMBL/GenBank/DDBJ whole genome shotgun (WGS) entry which is preliminary data.</text>
</comment>
<feature type="compositionally biased region" description="Basic and acidic residues" evidence="1">
    <location>
        <begin position="18"/>
        <end position="37"/>
    </location>
</feature>
<evidence type="ECO:0000313" key="3">
    <source>
        <dbReference type="Proteomes" id="UP000685013"/>
    </source>
</evidence>
<organism evidence="2 3">
    <name type="scientific">Cucurbita argyrosperma subsp. sororia</name>
    <dbReference type="NCBI Taxonomy" id="37648"/>
    <lineage>
        <taxon>Eukaryota</taxon>
        <taxon>Viridiplantae</taxon>
        <taxon>Streptophyta</taxon>
        <taxon>Embryophyta</taxon>
        <taxon>Tracheophyta</taxon>
        <taxon>Spermatophyta</taxon>
        <taxon>Magnoliopsida</taxon>
        <taxon>eudicotyledons</taxon>
        <taxon>Gunneridae</taxon>
        <taxon>Pentapetalae</taxon>
        <taxon>rosids</taxon>
        <taxon>fabids</taxon>
        <taxon>Cucurbitales</taxon>
        <taxon>Cucurbitaceae</taxon>
        <taxon>Cucurbiteae</taxon>
        <taxon>Cucurbita</taxon>
    </lineage>
</organism>
<protein>
    <submittedName>
        <fullName evidence="2">Uncharacterized protein</fullName>
    </submittedName>
</protein>
<evidence type="ECO:0000256" key="1">
    <source>
        <dbReference type="SAM" id="MobiDB-lite"/>
    </source>
</evidence>
<sequence>MKDSLLSPLQWLNNSGTGKKDKLLNRSQKFRDRKDDDERLAALQESSGTYSFRSSSFAFGTIPWPLPILRAIFPSSKEKRKNSGPFPIEQGKAKFNEILHLTRNIYRKVKIENAQIDIPFSPDLQSSKEKKKVKIKTSPFGPLLNLKLLFLFPIEQTRSSIFYDSPSLLFVRVELLCSFASTTTGKVVSIALAALKAERGKRLNEPIFPNQGAKDESDRATEPELRTLFLLDPSLIEQ</sequence>
<feature type="region of interest" description="Disordered" evidence="1">
    <location>
        <begin position="17"/>
        <end position="37"/>
    </location>
</feature>
<reference evidence="2 3" key="1">
    <citation type="journal article" date="2021" name="Hortic Res">
        <title>The domestication of Cucurbita argyrosperma as revealed by the genome of its wild relative.</title>
        <authorList>
            <person name="Barrera-Redondo J."/>
            <person name="Sanchez-de la Vega G."/>
            <person name="Aguirre-Liguori J.A."/>
            <person name="Castellanos-Morales G."/>
            <person name="Gutierrez-Guerrero Y.T."/>
            <person name="Aguirre-Dugua X."/>
            <person name="Aguirre-Planter E."/>
            <person name="Tenaillon M.I."/>
            <person name="Lira-Saade R."/>
            <person name="Eguiarte L.E."/>
        </authorList>
    </citation>
    <scope>NUCLEOTIDE SEQUENCE [LARGE SCALE GENOMIC DNA]</scope>
    <source>
        <strain evidence="2">JBR-2021</strain>
    </source>
</reference>
<keyword evidence="3" id="KW-1185">Reference proteome</keyword>
<proteinExistence type="predicted"/>
<gene>
    <name evidence="2" type="ORF">SDJN03_23733</name>
</gene>
<name>A0AAV6ME19_9ROSI</name>